<accession>A0A9D2LB89</accession>
<keyword evidence="3" id="KW-0804">Transcription</keyword>
<evidence type="ECO:0000256" key="4">
    <source>
        <dbReference type="SAM" id="MobiDB-lite"/>
    </source>
</evidence>
<evidence type="ECO:0000313" key="7">
    <source>
        <dbReference type="Proteomes" id="UP000823823"/>
    </source>
</evidence>
<dbReference type="SMART" id="SM00354">
    <property type="entry name" value="HTH_LACI"/>
    <property type="match status" value="1"/>
</dbReference>
<dbReference type="PROSITE" id="PS00356">
    <property type="entry name" value="HTH_LACI_1"/>
    <property type="match status" value="1"/>
</dbReference>
<dbReference type="CDD" id="cd01392">
    <property type="entry name" value="HTH_LacI"/>
    <property type="match status" value="1"/>
</dbReference>
<feature type="compositionally biased region" description="Pro residues" evidence="4">
    <location>
        <begin position="349"/>
        <end position="363"/>
    </location>
</feature>
<feature type="domain" description="HTH lacI-type" evidence="5">
    <location>
        <begin position="15"/>
        <end position="73"/>
    </location>
</feature>
<organism evidence="6 7">
    <name type="scientific">Candidatus Brachybacterium merdavium</name>
    <dbReference type="NCBI Taxonomy" id="2838513"/>
    <lineage>
        <taxon>Bacteria</taxon>
        <taxon>Bacillati</taxon>
        <taxon>Actinomycetota</taxon>
        <taxon>Actinomycetes</taxon>
        <taxon>Micrococcales</taxon>
        <taxon>Dermabacteraceae</taxon>
        <taxon>Brachybacterium</taxon>
    </lineage>
</organism>
<dbReference type="GO" id="GO:0003700">
    <property type="term" value="F:DNA-binding transcription factor activity"/>
    <property type="evidence" value="ECO:0007669"/>
    <property type="project" value="TreeGrafter"/>
</dbReference>
<dbReference type="InterPro" id="IPR028082">
    <property type="entry name" value="Peripla_BP_I"/>
</dbReference>
<evidence type="ECO:0000313" key="6">
    <source>
        <dbReference type="EMBL" id="HJB09303.1"/>
    </source>
</evidence>
<dbReference type="SUPFAM" id="SSF47413">
    <property type="entry name" value="lambda repressor-like DNA-binding domains"/>
    <property type="match status" value="1"/>
</dbReference>
<dbReference type="Pfam" id="PF00356">
    <property type="entry name" value="LacI"/>
    <property type="match status" value="1"/>
</dbReference>
<dbReference type="AlphaFoldDB" id="A0A9D2LB89"/>
<gene>
    <name evidence="6" type="ORF">H9786_02040</name>
</gene>
<dbReference type="Proteomes" id="UP000823823">
    <property type="component" value="Unassembled WGS sequence"/>
</dbReference>
<keyword evidence="1" id="KW-0805">Transcription regulation</keyword>
<evidence type="ECO:0000256" key="3">
    <source>
        <dbReference type="ARBA" id="ARBA00023163"/>
    </source>
</evidence>
<name>A0A9D2LB89_9MICO</name>
<dbReference type="Pfam" id="PF13377">
    <property type="entry name" value="Peripla_BP_3"/>
    <property type="match status" value="1"/>
</dbReference>
<dbReference type="InterPro" id="IPR010982">
    <property type="entry name" value="Lambda_DNA-bd_dom_sf"/>
</dbReference>
<reference evidence="6" key="1">
    <citation type="journal article" date="2021" name="PeerJ">
        <title>Extensive microbial diversity within the chicken gut microbiome revealed by metagenomics and culture.</title>
        <authorList>
            <person name="Gilroy R."/>
            <person name="Ravi A."/>
            <person name="Getino M."/>
            <person name="Pursley I."/>
            <person name="Horton D.L."/>
            <person name="Alikhan N.F."/>
            <person name="Baker D."/>
            <person name="Gharbi K."/>
            <person name="Hall N."/>
            <person name="Watson M."/>
            <person name="Adriaenssens E.M."/>
            <person name="Foster-Nyarko E."/>
            <person name="Jarju S."/>
            <person name="Secka A."/>
            <person name="Antonio M."/>
            <person name="Oren A."/>
            <person name="Chaudhuri R.R."/>
            <person name="La Ragione R."/>
            <person name="Hildebrand F."/>
            <person name="Pallen M.J."/>
        </authorList>
    </citation>
    <scope>NUCLEOTIDE SEQUENCE</scope>
    <source>
        <strain evidence="6">ChiHjej13B12-24818</strain>
    </source>
</reference>
<evidence type="ECO:0000256" key="1">
    <source>
        <dbReference type="ARBA" id="ARBA00023015"/>
    </source>
</evidence>
<reference evidence="6" key="2">
    <citation type="submission" date="2021-04" db="EMBL/GenBank/DDBJ databases">
        <authorList>
            <person name="Gilroy R."/>
        </authorList>
    </citation>
    <scope>NUCLEOTIDE SEQUENCE</scope>
    <source>
        <strain evidence="6">ChiHjej13B12-24818</strain>
    </source>
</reference>
<feature type="region of interest" description="Disordered" evidence="4">
    <location>
        <begin position="342"/>
        <end position="379"/>
    </location>
</feature>
<dbReference type="InterPro" id="IPR000843">
    <property type="entry name" value="HTH_LacI"/>
</dbReference>
<dbReference type="PANTHER" id="PTHR30146:SF109">
    <property type="entry name" value="HTH-TYPE TRANSCRIPTIONAL REGULATOR GALS"/>
    <property type="match status" value="1"/>
</dbReference>
<dbReference type="InterPro" id="IPR046335">
    <property type="entry name" value="LacI/GalR-like_sensor"/>
</dbReference>
<evidence type="ECO:0000256" key="2">
    <source>
        <dbReference type="ARBA" id="ARBA00023125"/>
    </source>
</evidence>
<dbReference type="PROSITE" id="PS50932">
    <property type="entry name" value="HTH_LACI_2"/>
    <property type="match status" value="1"/>
</dbReference>
<proteinExistence type="predicted"/>
<dbReference type="Gene3D" id="1.10.260.40">
    <property type="entry name" value="lambda repressor-like DNA-binding domains"/>
    <property type="match status" value="1"/>
</dbReference>
<dbReference type="Gene3D" id="3.40.50.2300">
    <property type="match status" value="2"/>
</dbReference>
<comment type="caution">
    <text evidence="6">The sequence shown here is derived from an EMBL/GenBank/DDBJ whole genome shotgun (WGS) entry which is preliminary data.</text>
</comment>
<sequence length="379" mass="40592">MGAGGTTDGSSRGPITLSDVAREAGVSIATASFVLSGRAGAPSAGSPQTKAKVRAAAERLGYVPNRNAQAMRTGRGGGIVLALGVIADPWSVGLAEQVRADALPHDLSTLILADERWYEYISGNAADCAFLTSIDFTDDGPEKVRRLSASSHSGLVAFSATMEPERFDVIRSSPHRAVRDAYRRLRARHDRVRLLAPDRLHLLGGTQVPQRTQTFLDTAREHGDGPAEDLVRTSLPGGRESYRTSLEWLSAPERPEAVICYTGYQAVALQAAAERLGLRQPDDLEIISIGDVPAESQYYGSISYYGVQDVFVRISEVVVGRARDRSDRPGELHTFDWEFFAGDTTRDPLPAPEADPARGPDPAPDSARASGPVPDSGSA</sequence>
<evidence type="ECO:0000259" key="5">
    <source>
        <dbReference type="PROSITE" id="PS50932"/>
    </source>
</evidence>
<keyword evidence="2" id="KW-0238">DNA-binding</keyword>
<protein>
    <submittedName>
        <fullName evidence="6">LacI family transcriptional regulator</fullName>
    </submittedName>
</protein>
<dbReference type="EMBL" id="DWZH01000015">
    <property type="protein sequence ID" value="HJB09303.1"/>
    <property type="molecule type" value="Genomic_DNA"/>
</dbReference>
<dbReference type="SUPFAM" id="SSF53822">
    <property type="entry name" value="Periplasmic binding protein-like I"/>
    <property type="match status" value="1"/>
</dbReference>
<dbReference type="PANTHER" id="PTHR30146">
    <property type="entry name" value="LACI-RELATED TRANSCRIPTIONAL REPRESSOR"/>
    <property type="match status" value="1"/>
</dbReference>
<dbReference type="GO" id="GO:0000976">
    <property type="term" value="F:transcription cis-regulatory region binding"/>
    <property type="evidence" value="ECO:0007669"/>
    <property type="project" value="TreeGrafter"/>
</dbReference>